<organism evidence="11 12">
    <name type="scientific">Undibacterium umbellatum</name>
    <dbReference type="NCBI Taxonomy" id="2762300"/>
    <lineage>
        <taxon>Bacteria</taxon>
        <taxon>Pseudomonadati</taxon>
        <taxon>Pseudomonadota</taxon>
        <taxon>Betaproteobacteria</taxon>
        <taxon>Burkholderiales</taxon>
        <taxon>Oxalobacteraceae</taxon>
        <taxon>Undibacterium</taxon>
    </lineage>
</organism>
<comment type="caution">
    <text evidence="11">The sequence shown here is derived from an EMBL/GenBank/DDBJ whole genome shotgun (WGS) entry which is preliminary data.</text>
</comment>
<evidence type="ECO:0000256" key="1">
    <source>
        <dbReference type="ARBA" id="ARBA00004383"/>
    </source>
</evidence>
<keyword evidence="8" id="KW-1133">Transmembrane helix</keyword>
<dbReference type="InterPro" id="IPR006260">
    <property type="entry name" value="TonB/TolA_C"/>
</dbReference>
<keyword evidence="6" id="KW-0812">Transmembrane</keyword>
<feature type="domain" description="TonB C-terminal" evidence="10">
    <location>
        <begin position="131"/>
        <end position="221"/>
    </location>
</feature>
<dbReference type="PANTHER" id="PTHR33446">
    <property type="entry name" value="PROTEIN TONB-RELATED"/>
    <property type="match status" value="1"/>
</dbReference>
<comment type="similarity">
    <text evidence="2">Belongs to the TonB family.</text>
</comment>
<evidence type="ECO:0000313" key="12">
    <source>
        <dbReference type="Proteomes" id="UP000646911"/>
    </source>
</evidence>
<dbReference type="Proteomes" id="UP000646911">
    <property type="component" value="Unassembled WGS sequence"/>
</dbReference>
<keyword evidence="5" id="KW-0997">Cell inner membrane</keyword>
<keyword evidence="3" id="KW-0813">Transport</keyword>
<dbReference type="Pfam" id="PF03544">
    <property type="entry name" value="TonB_C"/>
    <property type="match status" value="1"/>
</dbReference>
<evidence type="ECO:0000256" key="7">
    <source>
        <dbReference type="ARBA" id="ARBA00022927"/>
    </source>
</evidence>
<evidence type="ECO:0000256" key="6">
    <source>
        <dbReference type="ARBA" id="ARBA00022692"/>
    </source>
</evidence>
<dbReference type="SUPFAM" id="SSF74653">
    <property type="entry name" value="TolA/TonB C-terminal domain"/>
    <property type="match status" value="1"/>
</dbReference>
<evidence type="ECO:0000259" key="10">
    <source>
        <dbReference type="PROSITE" id="PS52015"/>
    </source>
</evidence>
<evidence type="ECO:0000256" key="2">
    <source>
        <dbReference type="ARBA" id="ARBA00006555"/>
    </source>
</evidence>
<comment type="subcellular location">
    <subcellularLocation>
        <location evidence="1">Cell inner membrane</location>
        <topology evidence="1">Single-pass membrane protein</topology>
        <orientation evidence="1">Periplasmic side</orientation>
    </subcellularLocation>
</comment>
<evidence type="ECO:0000313" key="11">
    <source>
        <dbReference type="EMBL" id="MBC3910129.1"/>
    </source>
</evidence>
<proteinExistence type="inferred from homology"/>
<keyword evidence="9" id="KW-0472">Membrane</keyword>
<evidence type="ECO:0000256" key="4">
    <source>
        <dbReference type="ARBA" id="ARBA00022475"/>
    </source>
</evidence>
<protein>
    <submittedName>
        <fullName evidence="11">TonB family protein</fullName>
    </submittedName>
</protein>
<keyword evidence="7" id="KW-0653">Protein transport</keyword>
<dbReference type="InterPro" id="IPR037682">
    <property type="entry name" value="TonB_C"/>
</dbReference>
<dbReference type="RefSeq" id="WP_186955638.1">
    <property type="nucleotide sequence ID" value="NZ_JACOFX010000014.1"/>
</dbReference>
<name>A0ABR6ZEF8_9BURK</name>
<dbReference type="InterPro" id="IPR051045">
    <property type="entry name" value="TonB-dependent_transducer"/>
</dbReference>
<accession>A0ABR6ZEF8</accession>
<keyword evidence="12" id="KW-1185">Reference proteome</keyword>
<dbReference type="PANTHER" id="PTHR33446:SF2">
    <property type="entry name" value="PROTEIN TONB"/>
    <property type="match status" value="1"/>
</dbReference>
<evidence type="ECO:0000256" key="9">
    <source>
        <dbReference type="ARBA" id="ARBA00023136"/>
    </source>
</evidence>
<sequence length="221" mass="23639">MEFTQNQQHPLQRMSRLGVVALLHVALLAVLLSSMKIKITSKTEGPIQISQIEKPVEKEKIPPPEFDTKLENPINPPLIVPEPPSGFPKNLDESGLTSTETGIKDTGKSTVGGTLDGTVVAAVAVPKNPIHVAAVINLNACDKPAYPGSSIRTGETGTVTLSMLIGTDGKVIETKTLESSGYRALDRAASQALSLCRFTPGTIDGVAQQSWTKVQYVWKID</sequence>
<gene>
    <name evidence="11" type="ORF">H8L47_21430</name>
</gene>
<evidence type="ECO:0000256" key="3">
    <source>
        <dbReference type="ARBA" id="ARBA00022448"/>
    </source>
</evidence>
<dbReference type="NCBIfam" id="TIGR01352">
    <property type="entry name" value="tonB_Cterm"/>
    <property type="match status" value="1"/>
</dbReference>
<evidence type="ECO:0000256" key="8">
    <source>
        <dbReference type="ARBA" id="ARBA00022989"/>
    </source>
</evidence>
<reference evidence="11 12" key="1">
    <citation type="submission" date="2020-08" db="EMBL/GenBank/DDBJ databases">
        <title>Novel species isolated from subtropical streams in China.</title>
        <authorList>
            <person name="Lu H."/>
        </authorList>
    </citation>
    <scope>NUCLEOTIDE SEQUENCE [LARGE SCALE GENOMIC DNA]</scope>
    <source>
        <strain evidence="11 12">NL8W</strain>
    </source>
</reference>
<keyword evidence="4" id="KW-1003">Cell membrane</keyword>
<dbReference type="PROSITE" id="PS52015">
    <property type="entry name" value="TONB_CTD"/>
    <property type="match status" value="1"/>
</dbReference>
<dbReference type="Gene3D" id="3.30.1150.10">
    <property type="match status" value="1"/>
</dbReference>
<evidence type="ECO:0000256" key="5">
    <source>
        <dbReference type="ARBA" id="ARBA00022519"/>
    </source>
</evidence>
<dbReference type="EMBL" id="JACOFX010000014">
    <property type="protein sequence ID" value="MBC3910129.1"/>
    <property type="molecule type" value="Genomic_DNA"/>
</dbReference>